<dbReference type="AlphaFoldDB" id="A0A2R6XKU9"/>
<protein>
    <submittedName>
        <fullName evidence="1">Uncharacterized protein</fullName>
    </submittedName>
</protein>
<reference evidence="2" key="1">
    <citation type="journal article" date="2017" name="Cell">
        <title>Insights into land plant evolution garnered from the Marchantia polymorpha genome.</title>
        <authorList>
            <person name="Bowman J.L."/>
            <person name="Kohchi T."/>
            <person name="Yamato K.T."/>
            <person name="Jenkins J."/>
            <person name="Shu S."/>
            <person name="Ishizaki K."/>
            <person name="Yamaoka S."/>
            <person name="Nishihama R."/>
            <person name="Nakamura Y."/>
            <person name="Berger F."/>
            <person name="Adam C."/>
            <person name="Aki S.S."/>
            <person name="Althoff F."/>
            <person name="Araki T."/>
            <person name="Arteaga-Vazquez M.A."/>
            <person name="Balasubrmanian S."/>
            <person name="Barry K."/>
            <person name="Bauer D."/>
            <person name="Boehm C.R."/>
            <person name="Briginshaw L."/>
            <person name="Caballero-Perez J."/>
            <person name="Catarino B."/>
            <person name="Chen F."/>
            <person name="Chiyoda S."/>
            <person name="Chovatia M."/>
            <person name="Davies K.M."/>
            <person name="Delmans M."/>
            <person name="Demura T."/>
            <person name="Dierschke T."/>
            <person name="Dolan L."/>
            <person name="Dorantes-Acosta A.E."/>
            <person name="Eklund D.M."/>
            <person name="Florent S.N."/>
            <person name="Flores-Sandoval E."/>
            <person name="Fujiyama A."/>
            <person name="Fukuzawa H."/>
            <person name="Galik B."/>
            <person name="Grimanelli D."/>
            <person name="Grimwood J."/>
            <person name="Grossniklaus U."/>
            <person name="Hamada T."/>
            <person name="Haseloff J."/>
            <person name="Hetherington A.J."/>
            <person name="Higo A."/>
            <person name="Hirakawa Y."/>
            <person name="Hundley H.N."/>
            <person name="Ikeda Y."/>
            <person name="Inoue K."/>
            <person name="Inoue S.I."/>
            <person name="Ishida S."/>
            <person name="Jia Q."/>
            <person name="Kakita M."/>
            <person name="Kanazawa T."/>
            <person name="Kawai Y."/>
            <person name="Kawashima T."/>
            <person name="Kennedy M."/>
            <person name="Kinose K."/>
            <person name="Kinoshita T."/>
            <person name="Kohara Y."/>
            <person name="Koide E."/>
            <person name="Komatsu K."/>
            <person name="Kopischke S."/>
            <person name="Kubo M."/>
            <person name="Kyozuka J."/>
            <person name="Lagercrantz U."/>
            <person name="Lin S.S."/>
            <person name="Lindquist E."/>
            <person name="Lipzen A.M."/>
            <person name="Lu C.W."/>
            <person name="De Luna E."/>
            <person name="Martienssen R.A."/>
            <person name="Minamino N."/>
            <person name="Mizutani M."/>
            <person name="Mizutani M."/>
            <person name="Mochizuki N."/>
            <person name="Monte I."/>
            <person name="Mosher R."/>
            <person name="Nagasaki H."/>
            <person name="Nakagami H."/>
            <person name="Naramoto S."/>
            <person name="Nishitani K."/>
            <person name="Ohtani M."/>
            <person name="Okamoto T."/>
            <person name="Okumura M."/>
            <person name="Phillips J."/>
            <person name="Pollak B."/>
            <person name="Reinders A."/>
            <person name="Rovekamp M."/>
            <person name="Sano R."/>
            <person name="Sawa S."/>
            <person name="Schmid M.W."/>
            <person name="Shirakawa M."/>
            <person name="Solano R."/>
            <person name="Spunde A."/>
            <person name="Suetsugu N."/>
            <person name="Sugano S."/>
            <person name="Sugiyama A."/>
            <person name="Sun R."/>
            <person name="Suzuki Y."/>
            <person name="Takenaka M."/>
            <person name="Takezawa D."/>
            <person name="Tomogane H."/>
            <person name="Tsuzuki M."/>
            <person name="Ueda T."/>
            <person name="Umeda M."/>
            <person name="Ward J.M."/>
            <person name="Watanabe Y."/>
            <person name="Yazaki K."/>
            <person name="Yokoyama R."/>
            <person name="Yoshitake Y."/>
            <person name="Yotsui I."/>
            <person name="Zachgo S."/>
            <person name="Schmutz J."/>
        </authorList>
    </citation>
    <scope>NUCLEOTIDE SEQUENCE [LARGE SCALE GENOMIC DNA]</scope>
    <source>
        <strain evidence="2">Tak-1</strain>
    </source>
</reference>
<accession>A0A2R6XKU9</accession>
<evidence type="ECO:0000313" key="1">
    <source>
        <dbReference type="EMBL" id="PTQ46709.1"/>
    </source>
</evidence>
<reference evidence="1" key="2">
    <citation type="submission" date="2017-12" db="EMBL/GenBank/DDBJ databases">
        <title>WGS assembly of Marchantia polymorpha.</title>
        <authorList>
            <person name="Bowman J.L."/>
            <person name="Kohchi T."/>
            <person name="Yamato K.T."/>
            <person name="Jenkins J."/>
            <person name="Shu S."/>
            <person name="Ishizaki K."/>
            <person name="Yamaoka S."/>
            <person name="Nishihama R."/>
            <person name="Nakamura Y."/>
            <person name="Berger F."/>
            <person name="Adam C."/>
            <person name="Aki S.S."/>
            <person name="Althoff F."/>
            <person name="Araki T."/>
            <person name="Arteaga-Vazquez M.A."/>
            <person name="Balasubrmanian S."/>
            <person name="Bauer D."/>
            <person name="Boehm C.R."/>
            <person name="Briginshaw L."/>
            <person name="Caballero-Perez J."/>
            <person name="Catarino B."/>
            <person name="Chen F."/>
            <person name="Chiyoda S."/>
            <person name="Chovatia M."/>
            <person name="Davies K.M."/>
            <person name="Delmans M."/>
            <person name="Demura T."/>
            <person name="Dierschke T."/>
            <person name="Dolan L."/>
            <person name="Dorantes-Acosta A.E."/>
            <person name="Eklund D.M."/>
            <person name="Florent S.N."/>
            <person name="Flores-Sandoval E."/>
            <person name="Fujiyama A."/>
            <person name="Fukuzawa H."/>
            <person name="Galik B."/>
            <person name="Grimanelli D."/>
            <person name="Grimwood J."/>
            <person name="Grossniklaus U."/>
            <person name="Hamada T."/>
            <person name="Haseloff J."/>
            <person name="Hetherington A.J."/>
            <person name="Higo A."/>
            <person name="Hirakawa Y."/>
            <person name="Hundley H.N."/>
            <person name="Ikeda Y."/>
            <person name="Inoue K."/>
            <person name="Inoue S."/>
            <person name="Ishida S."/>
            <person name="Jia Q."/>
            <person name="Kakita M."/>
            <person name="Kanazawa T."/>
            <person name="Kawai Y."/>
            <person name="Kawashima T."/>
            <person name="Kennedy M."/>
            <person name="Kinose K."/>
            <person name="Kinoshita T."/>
            <person name="Kohara Y."/>
            <person name="Koide E."/>
            <person name="Komatsu K."/>
            <person name="Kopischke S."/>
            <person name="Kubo M."/>
            <person name="Kyozuka J."/>
            <person name="Lagercrantz U."/>
            <person name="Lin S.S."/>
            <person name="Lindquist E."/>
            <person name="Lipzen A.M."/>
            <person name="Lu C."/>
            <person name="Luna E.D."/>
            <person name="Martienssen R.A."/>
            <person name="Minamino N."/>
            <person name="Mizutani M."/>
            <person name="Mizutani M."/>
            <person name="Mochizuki N."/>
            <person name="Monte I."/>
            <person name="Mosher R."/>
            <person name="Nagasaki H."/>
            <person name="Nakagami H."/>
            <person name="Naramoto S."/>
            <person name="Nishitani K."/>
            <person name="Ohtani M."/>
            <person name="Okamoto T."/>
            <person name="Okumura M."/>
            <person name="Phillips J."/>
            <person name="Pollak B."/>
            <person name="Reinders A."/>
            <person name="Roevekamp M."/>
            <person name="Sano R."/>
            <person name="Sawa S."/>
            <person name="Schmid M.W."/>
            <person name="Shirakawa M."/>
            <person name="Solano R."/>
            <person name="Spunde A."/>
            <person name="Suetsugu N."/>
            <person name="Sugano S."/>
            <person name="Sugiyama A."/>
            <person name="Sun R."/>
            <person name="Suzuki Y."/>
            <person name="Takenaka M."/>
            <person name="Takezawa D."/>
            <person name="Tomogane H."/>
            <person name="Tsuzuki M."/>
            <person name="Ueda T."/>
            <person name="Umeda M."/>
            <person name="Ward J.M."/>
            <person name="Watanabe Y."/>
            <person name="Yazaki K."/>
            <person name="Yokoyama R."/>
            <person name="Yoshitake Y."/>
            <person name="Yotsui I."/>
            <person name="Zachgo S."/>
            <person name="Schmutz J."/>
        </authorList>
    </citation>
    <scope>NUCLEOTIDE SEQUENCE [LARGE SCALE GENOMIC DNA]</scope>
    <source>
        <strain evidence="1">Tak-1</strain>
    </source>
</reference>
<organism evidence="1 2">
    <name type="scientific">Marchantia polymorpha</name>
    <name type="common">Common liverwort</name>
    <name type="synonym">Marchantia aquatica</name>
    <dbReference type="NCBI Taxonomy" id="3197"/>
    <lineage>
        <taxon>Eukaryota</taxon>
        <taxon>Viridiplantae</taxon>
        <taxon>Streptophyta</taxon>
        <taxon>Embryophyta</taxon>
        <taxon>Marchantiophyta</taxon>
        <taxon>Marchantiopsida</taxon>
        <taxon>Marchantiidae</taxon>
        <taxon>Marchantiales</taxon>
        <taxon>Marchantiaceae</taxon>
        <taxon>Marchantia</taxon>
    </lineage>
</organism>
<sequence>MVSQKFITNLQFVCFWTTRTCGTTITTHKVSASVTRFKCSELWEDEEYLSFIFTCSFKVLCLHVQRADLASILEIWLWSYTASGSKETDISLSNTTAPKINFLSQLCYLE</sequence>
<dbReference type="EMBL" id="KZ772682">
    <property type="protein sequence ID" value="PTQ46709.1"/>
    <property type="molecule type" value="Genomic_DNA"/>
</dbReference>
<evidence type="ECO:0000313" key="2">
    <source>
        <dbReference type="Proteomes" id="UP000244005"/>
    </source>
</evidence>
<dbReference type="EMBL" id="KZ772682">
    <property type="protein sequence ID" value="PTQ46708.1"/>
    <property type="molecule type" value="Genomic_DNA"/>
</dbReference>
<proteinExistence type="predicted"/>
<gene>
    <name evidence="1" type="ORF">MARPO_0010s0101</name>
</gene>
<dbReference type="EMBL" id="KZ772682">
    <property type="protein sequence ID" value="PTQ46707.1"/>
    <property type="molecule type" value="Genomic_DNA"/>
</dbReference>
<dbReference type="Gramene" id="Mp5g23550.1">
    <property type="protein sequence ID" value="Mp5g23550.1.cds"/>
    <property type="gene ID" value="Mp5g23550"/>
</dbReference>
<keyword evidence="2" id="KW-1185">Reference proteome</keyword>
<name>A0A2R6XKU9_MARPO</name>
<dbReference type="Gramene" id="Mp5g23550.2">
    <property type="protein sequence ID" value="Mp5g23550.2.cds"/>
    <property type="gene ID" value="Mp5g23550"/>
</dbReference>
<dbReference type="Proteomes" id="UP000244005">
    <property type="component" value="Unassembled WGS sequence"/>
</dbReference>